<dbReference type="InterPro" id="IPR036390">
    <property type="entry name" value="WH_DNA-bd_sf"/>
</dbReference>
<gene>
    <name evidence="6" type="ORF">SAMN03080615_04291</name>
</gene>
<feature type="domain" description="Cyclic nucleotide-binding" evidence="4">
    <location>
        <begin position="29"/>
        <end position="140"/>
    </location>
</feature>
<dbReference type="Pfam" id="PF00027">
    <property type="entry name" value="cNMP_binding"/>
    <property type="match status" value="1"/>
</dbReference>
<dbReference type="PRINTS" id="PR00034">
    <property type="entry name" value="HTHCRP"/>
</dbReference>
<dbReference type="PANTHER" id="PTHR24567:SF26">
    <property type="entry name" value="REGULATORY PROTEIN YEIL"/>
    <property type="match status" value="1"/>
</dbReference>
<keyword evidence="1" id="KW-0805">Transcription regulation</keyword>
<dbReference type="Gene3D" id="2.60.120.10">
    <property type="entry name" value="Jelly Rolls"/>
    <property type="match status" value="1"/>
</dbReference>
<dbReference type="Pfam" id="PF13545">
    <property type="entry name" value="HTH_Crp_2"/>
    <property type="match status" value="1"/>
</dbReference>
<accession>A0A1H9M8W6</accession>
<dbReference type="PROSITE" id="PS50042">
    <property type="entry name" value="CNMP_BINDING_3"/>
    <property type="match status" value="1"/>
</dbReference>
<dbReference type="GO" id="GO:0005829">
    <property type="term" value="C:cytosol"/>
    <property type="evidence" value="ECO:0007669"/>
    <property type="project" value="TreeGrafter"/>
</dbReference>
<dbReference type="STRING" id="355243.SAMN03080615_04291"/>
<evidence type="ECO:0000256" key="3">
    <source>
        <dbReference type="ARBA" id="ARBA00023163"/>
    </source>
</evidence>
<dbReference type="InterPro" id="IPR000595">
    <property type="entry name" value="cNMP-bd_dom"/>
</dbReference>
<evidence type="ECO:0000256" key="2">
    <source>
        <dbReference type="ARBA" id="ARBA00023125"/>
    </source>
</evidence>
<sequence length="226" mass="25022">MAKQKSGDVSEQRMTPLSAFLDLSREAQQLLRSVQTIQVAKNRIPVHKGDKVSGAYVVVKGCLRVFSYTPNGHESTFYLIRPGETCVFAINCLFNQLLYPAWVVAEEETEICVISGALYKQLFQTESAIQNLTIDALSSAVFKLMTEVEHLQGWNLSQRLSNLLLHQASDDNRVLMTQQEIASRLGSSREVIARLLGEMVSEGLITTGRGCISLIQPSALARLIHG</sequence>
<dbReference type="InterPro" id="IPR036388">
    <property type="entry name" value="WH-like_DNA-bd_sf"/>
</dbReference>
<dbReference type="EMBL" id="FOGB01000023">
    <property type="protein sequence ID" value="SER19573.1"/>
    <property type="molecule type" value="Genomic_DNA"/>
</dbReference>
<dbReference type="GO" id="GO:0003677">
    <property type="term" value="F:DNA binding"/>
    <property type="evidence" value="ECO:0007669"/>
    <property type="project" value="UniProtKB-KW"/>
</dbReference>
<dbReference type="CDD" id="cd00038">
    <property type="entry name" value="CAP_ED"/>
    <property type="match status" value="1"/>
</dbReference>
<evidence type="ECO:0000259" key="5">
    <source>
        <dbReference type="PROSITE" id="PS51063"/>
    </source>
</evidence>
<evidence type="ECO:0000259" key="4">
    <source>
        <dbReference type="PROSITE" id="PS50042"/>
    </source>
</evidence>
<keyword evidence="2" id="KW-0238">DNA-binding</keyword>
<evidence type="ECO:0000313" key="6">
    <source>
        <dbReference type="EMBL" id="SER19573.1"/>
    </source>
</evidence>
<dbReference type="Gene3D" id="1.10.10.10">
    <property type="entry name" value="Winged helix-like DNA-binding domain superfamily/Winged helix DNA-binding domain"/>
    <property type="match status" value="1"/>
</dbReference>
<keyword evidence="7" id="KW-1185">Reference proteome</keyword>
<dbReference type="PROSITE" id="PS51063">
    <property type="entry name" value="HTH_CRP_2"/>
    <property type="match status" value="1"/>
</dbReference>
<protein>
    <submittedName>
        <fullName evidence="6">CRP/FNR family transcriptional regulator, anaerobic regulatory protein</fullName>
    </submittedName>
</protein>
<dbReference type="InterPro" id="IPR018490">
    <property type="entry name" value="cNMP-bd_dom_sf"/>
</dbReference>
<feature type="domain" description="HTH crp-type" evidence="5">
    <location>
        <begin position="154"/>
        <end position="218"/>
    </location>
</feature>
<dbReference type="AlphaFoldDB" id="A0A1H9M8W6"/>
<dbReference type="SMART" id="SM00419">
    <property type="entry name" value="HTH_CRP"/>
    <property type="match status" value="1"/>
</dbReference>
<dbReference type="InterPro" id="IPR050397">
    <property type="entry name" value="Env_Response_Regulators"/>
</dbReference>
<dbReference type="InterPro" id="IPR012318">
    <property type="entry name" value="HTH_CRP"/>
</dbReference>
<organism evidence="6 7">
    <name type="scientific">Amphritea atlantica</name>
    <dbReference type="NCBI Taxonomy" id="355243"/>
    <lineage>
        <taxon>Bacteria</taxon>
        <taxon>Pseudomonadati</taxon>
        <taxon>Pseudomonadota</taxon>
        <taxon>Gammaproteobacteria</taxon>
        <taxon>Oceanospirillales</taxon>
        <taxon>Oceanospirillaceae</taxon>
        <taxon>Amphritea</taxon>
    </lineage>
</organism>
<evidence type="ECO:0000256" key="1">
    <source>
        <dbReference type="ARBA" id="ARBA00023015"/>
    </source>
</evidence>
<dbReference type="SUPFAM" id="SSF46785">
    <property type="entry name" value="Winged helix' DNA-binding domain"/>
    <property type="match status" value="1"/>
</dbReference>
<dbReference type="Proteomes" id="UP000198749">
    <property type="component" value="Unassembled WGS sequence"/>
</dbReference>
<dbReference type="OrthoDB" id="6881322at2"/>
<reference evidence="7" key="1">
    <citation type="submission" date="2016-10" db="EMBL/GenBank/DDBJ databases">
        <authorList>
            <person name="Varghese N."/>
            <person name="Submissions S."/>
        </authorList>
    </citation>
    <scope>NUCLEOTIDE SEQUENCE [LARGE SCALE GENOMIC DNA]</scope>
    <source>
        <strain evidence="7">DSM 18887</strain>
    </source>
</reference>
<dbReference type="GO" id="GO:0003700">
    <property type="term" value="F:DNA-binding transcription factor activity"/>
    <property type="evidence" value="ECO:0007669"/>
    <property type="project" value="TreeGrafter"/>
</dbReference>
<proteinExistence type="predicted"/>
<dbReference type="PANTHER" id="PTHR24567">
    <property type="entry name" value="CRP FAMILY TRANSCRIPTIONAL REGULATORY PROTEIN"/>
    <property type="match status" value="1"/>
</dbReference>
<dbReference type="SUPFAM" id="SSF51206">
    <property type="entry name" value="cAMP-binding domain-like"/>
    <property type="match status" value="1"/>
</dbReference>
<keyword evidence="3" id="KW-0804">Transcription</keyword>
<dbReference type="InterPro" id="IPR014710">
    <property type="entry name" value="RmlC-like_jellyroll"/>
</dbReference>
<evidence type="ECO:0000313" key="7">
    <source>
        <dbReference type="Proteomes" id="UP000198749"/>
    </source>
</evidence>
<name>A0A1H9M8W6_9GAMM</name>
<dbReference type="RefSeq" id="WP_091362163.1">
    <property type="nucleotide sequence ID" value="NZ_AP025284.1"/>
</dbReference>